<gene>
    <name evidence="9" type="primary">LSM8</name>
    <name evidence="11" type="ORF">TAPDE_003207</name>
</gene>
<evidence type="ECO:0000256" key="8">
    <source>
        <dbReference type="ARBA" id="ARBA00023274"/>
    </source>
</evidence>
<dbReference type="InterPro" id="IPR001163">
    <property type="entry name" value="Sm_dom_euk/arc"/>
</dbReference>
<dbReference type="Proteomes" id="UP000013776">
    <property type="component" value="Unassembled WGS sequence"/>
</dbReference>
<dbReference type="InterPro" id="IPR044642">
    <property type="entry name" value="PTHR15588"/>
</dbReference>
<dbReference type="GO" id="GO:0003729">
    <property type="term" value="F:mRNA binding"/>
    <property type="evidence" value="ECO:0007669"/>
    <property type="project" value="TreeGrafter"/>
</dbReference>
<dbReference type="SUPFAM" id="SSF50182">
    <property type="entry name" value="Sm-like ribonucleoproteins"/>
    <property type="match status" value="1"/>
</dbReference>
<dbReference type="CDD" id="cd01727">
    <property type="entry name" value="LSm8"/>
    <property type="match status" value="1"/>
</dbReference>
<dbReference type="Pfam" id="PF01423">
    <property type="entry name" value="LSM"/>
    <property type="match status" value="1"/>
</dbReference>
<dbReference type="PROSITE" id="PS52002">
    <property type="entry name" value="SM"/>
    <property type="match status" value="1"/>
</dbReference>
<dbReference type="VEuPathDB" id="FungiDB:TAPDE_003207"/>
<comment type="caution">
    <text evidence="11">The sequence shown here is derived from an EMBL/GenBank/DDBJ whole genome shotgun (WGS) entry which is preliminary data.</text>
</comment>
<comment type="subunit">
    <text evidence="9">LSm subunits form a heteromer with a doughnut shape.</text>
</comment>
<evidence type="ECO:0000256" key="4">
    <source>
        <dbReference type="ARBA" id="ARBA00022728"/>
    </source>
</evidence>
<dbReference type="eggNOG" id="KOG1784">
    <property type="taxonomic scope" value="Eukaryota"/>
</dbReference>
<dbReference type="OrthoDB" id="422364at2759"/>
<name>R4XBZ1_TAPDE</name>
<comment type="function">
    <text evidence="9">Plays role in pre-mRNA splicing as component of the U4/U6-U5 tri-snRNP complex that is involved in spliceosome assembly, and as component of the precatalytic spliceosome (spliceosome B complex). The heptameric LSM2-8 complex binds specifically to the 3'-terminal U-tract of U6 snRNA.</text>
</comment>
<dbReference type="Gene3D" id="2.30.30.100">
    <property type="match status" value="1"/>
</dbReference>
<dbReference type="SMART" id="SM00651">
    <property type="entry name" value="Sm"/>
    <property type="match status" value="1"/>
</dbReference>
<dbReference type="InterPro" id="IPR034103">
    <property type="entry name" value="Lsm8"/>
</dbReference>
<organism evidence="11 12">
    <name type="scientific">Taphrina deformans (strain PYCC 5710 / ATCC 11124 / CBS 356.35 / IMI 108563 / JCM 9778 / NBRC 8474)</name>
    <name type="common">Peach leaf curl fungus</name>
    <name type="synonym">Lalaria deformans</name>
    <dbReference type="NCBI Taxonomy" id="1097556"/>
    <lineage>
        <taxon>Eukaryota</taxon>
        <taxon>Fungi</taxon>
        <taxon>Dikarya</taxon>
        <taxon>Ascomycota</taxon>
        <taxon>Taphrinomycotina</taxon>
        <taxon>Taphrinomycetes</taxon>
        <taxon>Taphrinales</taxon>
        <taxon>Taphrinaceae</taxon>
        <taxon>Taphrina</taxon>
    </lineage>
</organism>
<dbReference type="PANTHER" id="PTHR15588">
    <property type="entry name" value="LSM1"/>
    <property type="match status" value="1"/>
</dbReference>
<dbReference type="PANTHER" id="PTHR15588:SF9">
    <property type="entry name" value="U6 SNRNA-ASSOCIATED SM-LIKE PROTEIN LSM8"/>
    <property type="match status" value="1"/>
</dbReference>
<accession>R4XBZ1</accession>
<dbReference type="GO" id="GO:0000398">
    <property type="term" value="P:mRNA splicing, via spliceosome"/>
    <property type="evidence" value="ECO:0007669"/>
    <property type="project" value="UniProtKB-UniRule"/>
</dbReference>
<evidence type="ECO:0000313" key="12">
    <source>
        <dbReference type="Proteomes" id="UP000013776"/>
    </source>
</evidence>
<evidence type="ECO:0000256" key="6">
    <source>
        <dbReference type="ARBA" id="ARBA00023187"/>
    </source>
</evidence>
<dbReference type="STRING" id="1097556.R4XBZ1"/>
<dbReference type="InterPro" id="IPR010920">
    <property type="entry name" value="LSM_dom_sf"/>
</dbReference>
<evidence type="ECO:0000256" key="2">
    <source>
        <dbReference type="ARBA" id="ARBA00006850"/>
    </source>
</evidence>
<evidence type="ECO:0000313" key="11">
    <source>
        <dbReference type="EMBL" id="CCG83080.1"/>
    </source>
</evidence>
<keyword evidence="8 9" id="KW-0687">Ribonucleoprotein</keyword>
<protein>
    <recommendedName>
        <fullName evidence="9">LSM2-LSM8 complex subunit LSM8</fullName>
    </recommendedName>
</protein>
<dbReference type="EMBL" id="CAHR02000120">
    <property type="protein sequence ID" value="CCG83080.1"/>
    <property type="molecule type" value="Genomic_DNA"/>
</dbReference>
<evidence type="ECO:0000256" key="3">
    <source>
        <dbReference type="ARBA" id="ARBA00022664"/>
    </source>
</evidence>
<sequence length="99" mass="11077">MSLSLLQPYIDRQVLIITSDGRTLTGRLLGFDQATNIILSEAEERIFVKGENVISEAIGLYLLRGENIAIIGEIDQDIEDKINWENVTGEPIKETKVFA</sequence>
<dbReference type="GO" id="GO:0046540">
    <property type="term" value="C:U4/U6 x U5 tri-snRNP complex"/>
    <property type="evidence" value="ECO:0007669"/>
    <property type="project" value="UniProtKB-UniRule"/>
</dbReference>
<dbReference type="GO" id="GO:0005688">
    <property type="term" value="C:U6 snRNP"/>
    <property type="evidence" value="ECO:0007669"/>
    <property type="project" value="UniProtKB-UniRule"/>
</dbReference>
<reference evidence="11 12" key="1">
    <citation type="journal article" date="2013" name="MBio">
        <title>Genome sequencing of the plant pathogen Taphrina deformans, the causal agent of peach leaf curl.</title>
        <authorList>
            <person name="Cisse O.H."/>
            <person name="Almeida J.M.G.C.F."/>
            <person name="Fonseca A."/>
            <person name="Kumar A.A."/>
            <person name="Salojaervi J."/>
            <person name="Overmyer K."/>
            <person name="Hauser P.M."/>
            <person name="Pagni M."/>
        </authorList>
    </citation>
    <scope>NUCLEOTIDE SEQUENCE [LARGE SCALE GENOMIC DNA]</scope>
    <source>
        <strain evidence="12">PYCC 5710 / ATCC 11124 / CBS 356.35 / IMI 108563 / JCM 9778 / NBRC 8474</strain>
    </source>
</reference>
<dbReference type="FunFam" id="2.30.30.100:FF:000027">
    <property type="entry name" value="U6 snRNA-associated Sm-like protein LSm8"/>
    <property type="match status" value="1"/>
</dbReference>
<evidence type="ECO:0000256" key="7">
    <source>
        <dbReference type="ARBA" id="ARBA00023242"/>
    </source>
</evidence>
<keyword evidence="5 9" id="KW-0694">RNA-binding</keyword>
<keyword evidence="4 9" id="KW-0747">Spliceosome</keyword>
<keyword evidence="6 9" id="KW-0508">mRNA splicing</keyword>
<evidence type="ECO:0000256" key="5">
    <source>
        <dbReference type="ARBA" id="ARBA00022884"/>
    </source>
</evidence>
<evidence type="ECO:0000256" key="9">
    <source>
        <dbReference type="RuleBase" id="RU365048"/>
    </source>
</evidence>
<comment type="similarity">
    <text evidence="2 9">Belongs to the snRNP Sm proteins family.</text>
</comment>
<keyword evidence="3 9" id="KW-0507">mRNA processing</keyword>
<proteinExistence type="inferred from homology"/>
<dbReference type="GO" id="GO:0071011">
    <property type="term" value="C:precatalytic spliceosome"/>
    <property type="evidence" value="ECO:0007669"/>
    <property type="project" value="TreeGrafter"/>
</dbReference>
<keyword evidence="12" id="KW-1185">Reference proteome</keyword>
<comment type="subcellular location">
    <subcellularLocation>
        <location evidence="1 9">Nucleus</location>
    </subcellularLocation>
</comment>
<evidence type="ECO:0000259" key="10">
    <source>
        <dbReference type="PROSITE" id="PS52002"/>
    </source>
</evidence>
<evidence type="ECO:0000256" key="1">
    <source>
        <dbReference type="ARBA" id="ARBA00004123"/>
    </source>
</evidence>
<dbReference type="InterPro" id="IPR047575">
    <property type="entry name" value="Sm"/>
</dbReference>
<feature type="domain" description="Sm" evidence="10">
    <location>
        <begin position="1"/>
        <end position="77"/>
    </location>
</feature>
<keyword evidence="7 9" id="KW-0539">Nucleus</keyword>
<dbReference type="AlphaFoldDB" id="R4XBZ1"/>